<feature type="domain" description="Alcohol dehydrogenase-like N-terminal" evidence="9">
    <location>
        <begin position="33"/>
        <end position="140"/>
    </location>
</feature>
<name>A0AAJ0ACT9_9PEZI</name>
<evidence type="ECO:0000256" key="1">
    <source>
        <dbReference type="ARBA" id="ARBA00001947"/>
    </source>
</evidence>
<dbReference type="AlphaFoldDB" id="A0AAJ0ACT9"/>
<keyword evidence="4" id="KW-0479">Metal-binding</keyword>
<evidence type="ECO:0000256" key="5">
    <source>
        <dbReference type="ARBA" id="ARBA00022833"/>
    </source>
</evidence>
<comment type="caution">
    <text evidence="10">The sequence shown here is derived from an EMBL/GenBank/DDBJ whole genome shotgun (WGS) entry which is preliminary data.</text>
</comment>
<dbReference type="EMBL" id="JAHMHR010000047">
    <property type="protein sequence ID" value="KAK1671457.1"/>
    <property type="molecule type" value="Genomic_DNA"/>
</dbReference>
<comment type="similarity">
    <text evidence="2">Belongs to the zinc-containing alcohol dehydrogenase family.</text>
</comment>
<keyword evidence="7" id="KW-0520">NAD</keyword>
<dbReference type="Gene3D" id="3.90.180.10">
    <property type="entry name" value="Medium-chain alcohol dehydrogenases, catalytic domain"/>
    <property type="match status" value="1"/>
</dbReference>
<dbReference type="InterPro" id="IPR013154">
    <property type="entry name" value="ADH-like_N"/>
</dbReference>
<dbReference type="PANTHER" id="PTHR42940">
    <property type="entry name" value="ALCOHOL DEHYDROGENASE 1-RELATED"/>
    <property type="match status" value="1"/>
</dbReference>
<proteinExistence type="inferred from homology"/>
<sequence length="366" mass="39641">MWLNYSLRLKRAYLGPKLNQEVQLIPVQHPGLGEFVVKIACTGICGSDVVFSLGPEDGLRGPNHIAGHEGIGHIVMSHDRSLLGKPVAARYLASYCRSCHYCTRNVPESCPKQTKFPRNHNGTFQQYMTAPYASLMPLPEFIFDETVGPRLGVYTTALCSGAAAFRALKAANPESGDVVIVSGVCGGIGHLAGMMARNVFGAKVIGIDLPWKVKALGSSAADVFDEFVAAPTNTKTAERTEFMERISDACREARRGADSLLVTSGEESAFEGLTDYVCDGGKLLTSFSVTKSRGNLAIPLTSMVKRSIRFQGLLTGGWDESYEVMEFIRDGKVKPMITEVCLEEVPSRMKAFGSCSNAGKLVVRID</sequence>
<dbReference type="GO" id="GO:0005737">
    <property type="term" value="C:cytoplasm"/>
    <property type="evidence" value="ECO:0007669"/>
    <property type="project" value="TreeGrafter"/>
</dbReference>
<comment type="cofactor">
    <cofactor evidence="1">
        <name>Zn(2+)</name>
        <dbReference type="ChEBI" id="CHEBI:29105"/>
    </cofactor>
</comment>
<evidence type="ECO:0000256" key="7">
    <source>
        <dbReference type="ARBA" id="ARBA00023027"/>
    </source>
</evidence>
<evidence type="ECO:0000256" key="3">
    <source>
        <dbReference type="ARBA" id="ARBA00013190"/>
    </source>
</evidence>
<evidence type="ECO:0000313" key="11">
    <source>
        <dbReference type="Proteomes" id="UP001224890"/>
    </source>
</evidence>
<protein>
    <recommendedName>
        <fullName evidence="3">alcohol dehydrogenase</fullName>
        <ecNumber evidence="3">1.1.1.1</ecNumber>
    </recommendedName>
</protein>
<dbReference type="InterPro" id="IPR013149">
    <property type="entry name" value="ADH-like_C"/>
</dbReference>
<dbReference type="InterPro" id="IPR036291">
    <property type="entry name" value="NAD(P)-bd_dom_sf"/>
</dbReference>
<evidence type="ECO:0000256" key="6">
    <source>
        <dbReference type="ARBA" id="ARBA00023002"/>
    </source>
</evidence>
<dbReference type="RefSeq" id="XP_060425460.1">
    <property type="nucleotide sequence ID" value="XM_060580680.1"/>
</dbReference>
<organism evidence="10 11">
    <name type="scientific">Colletotrichum godetiae</name>
    <dbReference type="NCBI Taxonomy" id="1209918"/>
    <lineage>
        <taxon>Eukaryota</taxon>
        <taxon>Fungi</taxon>
        <taxon>Dikarya</taxon>
        <taxon>Ascomycota</taxon>
        <taxon>Pezizomycotina</taxon>
        <taxon>Sordariomycetes</taxon>
        <taxon>Hypocreomycetidae</taxon>
        <taxon>Glomerellales</taxon>
        <taxon>Glomerellaceae</taxon>
        <taxon>Colletotrichum</taxon>
        <taxon>Colletotrichum acutatum species complex</taxon>
    </lineage>
</organism>
<evidence type="ECO:0000259" key="8">
    <source>
        <dbReference type="Pfam" id="PF00107"/>
    </source>
</evidence>
<dbReference type="Proteomes" id="UP001224890">
    <property type="component" value="Unassembled WGS sequence"/>
</dbReference>
<dbReference type="Pfam" id="PF08240">
    <property type="entry name" value="ADH_N"/>
    <property type="match status" value="1"/>
</dbReference>
<reference evidence="10" key="1">
    <citation type="submission" date="2021-06" db="EMBL/GenBank/DDBJ databases">
        <title>Comparative genomics, transcriptomics and evolutionary studies reveal genomic signatures of adaptation to plant cell wall in hemibiotrophic fungi.</title>
        <authorList>
            <consortium name="DOE Joint Genome Institute"/>
            <person name="Baroncelli R."/>
            <person name="Diaz J.F."/>
            <person name="Benocci T."/>
            <person name="Peng M."/>
            <person name="Battaglia E."/>
            <person name="Haridas S."/>
            <person name="Andreopoulos W."/>
            <person name="Labutti K."/>
            <person name="Pangilinan J."/>
            <person name="Floch G.L."/>
            <person name="Makela M.R."/>
            <person name="Henrissat B."/>
            <person name="Grigoriev I.V."/>
            <person name="Crouch J.A."/>
            <person name="De Vries R.P."/>
            <person name="Sukno S.A."/>
            <person name="Thon M.R."/>
        </authorList>
    </citation>
    <scope>NUCLEOTIDE SEQUENCE</scope>
    <source>
        <strain evidence="10">CBS 193.32</strain>
    </source>
</reference>
<gene>
    <name evidence="10" type="ORF">BDP55DRAFT_752962</name>
</gene>
<keyword evidence="5" id="KW-0862">Zinc</keyword>
<evidence type="ECO:0000256" key="2">
    <source>
        <dbReference type="ARBA" id="ARBA00008072"/>
    </source>
</evidence>
<dbReference type="EC" id="1.1.1.1" evidence="3"/>
<evidence type="ECO:0000256" key="4">
    <source>
        <dbReference type="ARBA" id="ARBA00022723"/>
    </source>
</evidence>
<dbReference type="SUPFAM" id="SSF51735">
    <property type="entry name" value="NAD(P)-binding Rossmann-fold domains"/>
    <property type="match status" value="1"/>
</dbReference>
<evidence type="ECO:0000313" key="10">
    <source>
        <dbReference type="EMBL" id="KAK1671457.1"/>
    </source>
</evidence>
<feature type="domain" description="Alcohol dehydrogenase-like C-terminal" evidence="8">
    <location>
        <begin position="187"/>
        <end position="328"/>
    </location>
</feature>
<keyword evidence="6" id="KW-0560">Oxidoreductase</keyword>
<dbReference type="GO" id="GO:0046872">
    <property type="term" value="F:metal ion binding"/>
    <property type="evidence" value="ECO:0007669"/>
    <property type="project" value="UniProtKB-KW"/>
</dbReference>
<evidence type="ECO:0000259" key="9">
    <source>
        <dbReference type="Pfam" id="PF08240"/>
    </source>
</evidence>
<dbReference type="GeneID" id="85465206"/>
<dbReference type="InterPro" id="IPR011032">
    <property type="entry name" value="GroES-like_sf"/>
</dbReference>
<dbReference type="SUPFAM" id="SSF50129">
    <property type="entry name" value="GroES-like"/>
    <property type="match status" value="1"/>
</dbReference>
<dbReference type="GO" id="GO:0004022">
    <property type="term" value="F:alcohol dehydrogenase (NAD+) activity"/>
    <property type="evidence" value="ECO:0007669"/>
    <property type="project" value="UniProtKB-EC"/>
</dbReference>
<dbReference type="Gene3D" id="3.40.50.720">
    <property type="entry name" value="NAD(P)-binding Rossmann-like Domain"/>
    <property type="match status" value="1"/>
</dbReference>
<accession>A0AAJ0ACT9</accession>
<keyword evidence="11" id="KW-1185">Reference proteome</keyword>
<dbReference type="PANTHER" id="PTHR42940:SF3">
    <property type="entry name" value="ALCOHOL DEHYDROGENASE 1-RELATED"/>
    <property type="match status" value="1"/>
</dbReference>
<dbReference type="Pfam" id="PF00107">
    <property type="entry name" value="ADH_zinc_N"/>
    <property type="match status" value="1"/>
</dbReference>